<evidence type="ECO:0000256" key="4">
    <source>
        <dbReference type="SAM" id="MobiDB-lite"/>
    </source>
</evidence>
<evidence type="ECO:0000313" key="5">
    <source>
        <dbReference type="EMBL" id="AGC44251.1"/>
    </source>
</evidence>
<evidence type="ECO:0000313" key="6">
    <source>
        <dbReference type="Proteomes" id="UP000011131"/>
    </source>
</evidence>
<dbReference type="KEGG" id="msd:MYSTI_02935"/>
<dbReference type="PANTHER" id="PTHR11010">
    <property type="entry name" value="PROTEASE S28 PRO-X CARBOXYPEPTIDASE-RELATED"/>
    <property type="match status" value="1"/>
</dbReference>
<dbReference type="GO" id="GO:0008239">
    <property type="term" value="F:dipeptidyl-peptidase activity"/>
    <property type="evidence" value="ECO:0007669"/>
    <property type="project" value="TreeGrafter"/>
</dbReference>
<dbReference type="Gene3D" id="3.40.50.1820">
    <property type="entry name" value="alpha/beta hydrolase"/>
    <property type="match status" value="1"/>
</dbReference>
<dbReference type="Proteomes" id="UP000011131">
    <property type="component" value="Chromosome"/>
</dbReference>
<dbReference type="PATRIC" id="fig|1278073.3.peg.2989"/>
<dbReference type="AlphaFoldDB" id="L7U5V0"/>
<dbReference type="STRING" id="1278073.MYSTI_02935"/>
<dbReference type="Pfam" id="PF05576">
    <property type="entry name" value="Peptidase_S37"/>
    <property type="match status" value="1"/>
</dbReference>
<dbReference type="SUPFAM" id="SSF53474">
    <property type="entry name" value="alpha/beta-Hydrolases"/>
    <property type="match status" value="1"/>
</dbReference>
<name>L7U5V0_MYXSD</name>
<accession>L7U5V0</accession>
<dbReference type="PANTHER" id="PTHR11010:SF38">
    <property type="entry name" value="LYSOSOMAL PRO-X CARBOXYPEPTIDASE"/>
    <property type="match status" value="1"/>
</dbReference>
<keyword evidence="6" id="KW-1185">Reference proteome</keyword>
<dbReference type="InterPro" id="IPR008761">
    <property type="entry name" value="Peptidase_S37"/>
</dbReference>
<feature type="region of interest" description="Disordered" evidence="4">
    <location>
        <begin position="30"/>
        <end position="50"/>
    </location>
</feature>
<dbReference type="InterPro" id="IPR029058">
    <property type="entry name" value="AB_hydrolase_fold"/>
</dbReference>
<evidence type="ECO:0000256" key="2">
    <source>
        <dbReference type="ARBA" id="ARBA00022729"/>
    </source>
</evidence>
<gene>
    <name evidence="5" type="ordered locus">MYSTI_02935</name>
</gene>
<reference evidence="5 6" key="1">
    <citation type="journal article" date="2013" name="Genome Announc.">
        <title>Complete genome sequence of Myxococcus stipitatus strain DSM 14675, a fruiting myxobacterium.</title>
        <authorList>
            <person name="Huntley S."/>
            <person name="Kneip S."/>
            <person name="Treuner-Lange A."/>
            <person name="Sogaard-Andersen L."/>
        </authorList>
    </citation>
    <scope>NUCLEOTIDE SEQUENCE [LARGE SCALE GENOMIC DNA]</scope>
    <source>
        <strain evidence="6">DSM 14675 / JCM 12634 / Mx s8</strain>
    </source>
</reference>
<organism evidence="5 6">
    <name type="scientific">Myxococcus stipitatus (strain DSM 14675 / JCM 12634 / Mx s8)</name>
    <dbReference type="NCBI Taxonomy" id="1278073"/>
    <lineage>
        <taxon>Bacteria</taxon>
        <taxon>Pseudomonadati</taxon>
        <taxon>Myxococcota</taxon>
        <taxon>Myxococcia</taxon>
        <taxon>Myxococcales</taxon>
        <taxon>Cystobacterineae</taxon>
        <taxon>Myxococcaceae</taxon>
        <taxon>Myxococcus</taxon>
    </lineage>
</organism>
<keyword evidence="1" id="KW-0645">Protease</keyword>
<feature type="region of interest" description="Disordered" evidence="4">
    <location>
        <begin position="469"/>
        <end position="489"/>
    </location>
</feature>
<keyword evidence="2" id="KW-0732">Signal</keyword>
<evidence type="ECO:0000256" key="1">
    <source>
        <dbReference type="ARBA" id="ARBA00022670"/>
    </source>
</evidence>
<dbReference type="eggNOG" id="COG1073">
    <property type="taxonomic scope" value="Bacteria"/>
</dbReference>
<dbReference type="EMBL" id="CP004025">
    <property type="protein sequence ID" value="AGC44251.1"/>
    <property type="molecule type" value="Genomic_DNA"/>
</dbReference>
<dbReference type="HOGENOM" id="CLU_039283_0_0_7"/>
<proteinExistence type="predicted"/>
<protein>
    <submittedName>
        <fullName evidence="5">S37 family peptidase</fullName>
    </submittedName>
</protein>
<sequence length="489" mass="54916">MEHMHASKPSVVTWFLSAALLLQACGAPDLVEPPEPGAQQPQTSSALERGADTSEDILVQLQAIPGLTVRREAPSPIPGTRFFLLSIQQPADHRQPAGEQFPLRMWLLHRSVSAPTVLFSSGYGGIGVPYEFEPTALLGANQLVLEHRFFGPSRPASNNWKHLDIWQGANDMHRIIQALKPLYPQRWLTSGVSKGGMTSVYHRYFFPHDVDATVAYVAPNSFGVDDPRYIHFLQHVGEASCRARLRDFQADALRRREQLLPVFQQWAEANGVTFEHLGLDRSLEFAVTELPFSFWQYFGPELCAEIPLPGAPAQAVFDFLNEVVPFASGYGDRAFEFYEAYYYQAATELGSYRLPEAHLRGLLRYPGQNTPASYVSFPITQAFDEDLMFRVGLWVFLKGSQMMFIYGETDPWSAGAFEVRRRNDSFRFSAPGANHSTAEIITLPEAERTLAVERLSSWMNVSIPPARLETQTDKAARAPSPLRDLRPRL</sequence>
<evidence type="ECO:0000256" key="3">
    <source>
        <dbReference type="ARBA" id="ARBA00022801"/>
    </source>
</evidence>
<dbReference type="OrthoDB" id="3979391at2"/>
<dbReference type="ESTHER" id="myxsd-l7u5v0">
    <property type="family name" value="Peptidase_S37"/>
</dbReference>
<dbReference type="GO" id="GO:0006508">
    <property type="term" value="P:proteolysis"/>
    <property type="evidence" value="ECO:0007669"/>
    <property type="project" value="UniProtKB-KW"/>
</dbReference>
<keyword evidence="3" id="KW-0378">Hydrolase</keyword>